<evidence type="ECO:0000256" key="10">
    <source>
        <dbReference type="PROSITE-ProRule" id="PRU01360"/>
    </source>
</evidence>
<evidence type="ECO:0000256" key="3">
    <source>
        <dbReference type="ARBA" id="ARBA00022452"/>
    </source>
</evidence>
<feature type="domain" description="TonB-dependent receptor-like beta-barrel" evidence="13">
    <location>
        <begin position="232"/>
        <end position="637"/>
    </location>
</feature>
<dbReference type="InterPro" id="IPR039426">
    <property type="entry name" value="TonB-dep_rcpt-like"/>
</dbReference>
<dbReference type="Pfam" id="PF07715">
    <property type="entry name" value="Plug"/>
    <property type="match status" value="1"/>
</dbReference>
<evidence type="ECO:0000256" key="1">
    <source>
        <dbReference type="ARBA" id="ARBA00004571"/>
    </source>
</evidence>
<comment type="subcellular location">
    <subcellularLocation>
        <location evidence="1 10">Cell outer membrane</location>
        <topology evidence="1 10">Multi-pass membrane protein</topology>
    </subcellularLocation>
</comment>
<gene>
    <name evidence="15" type="ORF">JFN93_11305</name>
</gene>
<feature type="signal peptide" evidence="12">
    <location>
        <begin position="1"/>
        <end position="25"/>
    </location>
</feature>
<dbReference type="InterPro" id="IPR000531">
    <property type="entry name" value="Beta-barrel_TonB"/>
</dbReference>
<evidence type="ECO:0000256" key="5">
    <source>
        <dbReference type="ARBA" id="ARBA00022729"/>
    </source>
</evidence>
<dbReference type="PANTHER" id="PTHR30069">
    <property type="entry name" value="TONB-DEPENDENT OUTER MEMBRANE RECEPTOR"/>
    <property type="match status" value="1"/>
</dbReference>
<dbReference type="GO" id="GO:0009279">
    <property type="term" value="C:cell outer membrane"/>
    <property type="evidence" value="ECO:0007669"/>
    <property type="project" value="UniProtKB-SubCell"/>
</dbReference>
<dbReference type="Gene3D" id="2.40.170.20">
    <property type="entry name" value="TonB-dependent receptor, beta-barrel domain"/>
    <property type="match status" value="1"/>
</dbReference>
<evidence type="ECO:0000256" key="7">
    <source>
        <dbReference type="ARBA" id="ARBA00023136"/>
    </source>
</evidence>
<keyword evidence="8 15" id="KW-0675">Receptor</keyword>
<dbReference type="SUPFAM" id="SSF56935">
    <property type="entry name" value="Porins"/>
    <property type="match status" value="1"/>
</dbReference>
<dbReference type="Proteomes" id="UP000636888">
    <property type="component" value="Unassembled WGS sequence"/>
</dbReference>
<dbReference type="Gene3D" id="2.170.130.10">
    <property type="entry name" value="TonB-dependent receptor, plug domain"/>
    <property type="match status" value="1"/>
</dbReference>
<keyword evidence="4 10" id="KW-0812">Transmembrane</keyword>
<comment type="similarity">
    <text evidence="10 11">Belongs to the TonB-dependent receptor family.</text>
</comment>
<evidence type="ECO:0000256" key="12">
    <source>
        <dbReference type="SAM" id="SignalP"/>
    </source>
</evidence>
<evidence type="ECO:0000313" key="16">
    <source>
        <dbReference type="Proteomes" id="UP000636888"/>
    </source>
</evidence>
<keyword evidence="16" id="KW-1185">Reference proteome</keyword>
<keyword evidence="7 10" id="KW-0472">Membrane</keyword>
<dbReference type="PROSITE" id="PS51257">
    <property type="entry name" value="PROKAR_LIPOPROTEIN"/>
    <property type="match status" value="1"/>
</dbReference>
<comment type="caution">
    <text evidence="15">The sequence shown here is derived from an EMBL/GenBank/DDBJ whole genome shotgun (WGS) entry which is preliminary data.</text>
</comment>
<evidence type="ECO:0000313" key="15">
    <source>
        <dbReference type="EMBL" id="MBJ6725298.1"/>
    </source>
</evidence>
<dbReference type="PROSITE" id="PS52016">
    <property type="entry name" value="TONB_DEPENDENT_REC_3"/>
    <property type="match status" value="1"/>
</dbReference>
<keyword evidence="9 10" id="KW-0998">Cell outer membrane</keyword>
<evidence type="ECO:0000256" key="2">
    <source>
        <dbReference type="ARBA" id="ARBA00022448"/>
    </source>
</evidence>
<dbReference type="AlphaFoldDB" id="A0A8J7IP79"/>
<dbReference type="Pfam" id="PF00593">
    <property type="entry name" value="TonB_dep_Rec_b-barrel"/>
    <property type="match status" value="1"/>
</dbReference>
<dbReference type="PANTHER" id="PTHR30069:SF29">
    <property type="entry name" value="HEMOGLOBIN AND HEMOGLOBIN-HAPTOGLOBIN-BINDING PROTEIN 1-RELATED"/>
    <property type="match status" value="1"/>
</dbReference>
<evidence type="ECO:0000256" key="6">
    <source>
        <dbReference type="ARBA" id="ARBA00023077"/>
    </source>
</evidence>
<reference evidence="15" key="1">
    <citation type="submission" date="2020-12" db="EMBL/GenBank/DDBJ databases">
        <title>Geomonas sp. Red875, isolated from river sediment.</title>
        <authorList>
            <person name="Xu Z."/>
            <person name="Zhang Z."/>
            <person name="Masuda Y."/>
            <person name="Itoh H."/>
            <person name="Senoo K."/>
        </authorList>
    </citation>
    <scope>NUCLEOTIDE SEQUENCE</scope>
    <source>
        <strain evidence="15">Red875</strain>
    </source>
</reference>
<evidence type="ECO:0000259" key="13">
    <source>
        <dbReference type="Pfam" id="PF00593"/>
    </source>
</evidence>
<evidence type="ECO:0000256" key="9">
    <source>
        <dbReference type="ARBA" id="ARBA00023237"/>
    </source>
</evidence>
<evidence type="ECO:0000259" key="14">
    <source>
        <dbReference type="Pfam" id="PF07715"/>
    </source>
</evidence>
<evidence type="ECO:0000256" key="4">
    <source>
        <dbReference type="ARBA" id="ARBA00022692"/>
    </source>
</evidence>
<keyword evidence="6 11" id="KW-0798">TonB box</keyword>
<evidence type="ECO:0000256" key="11">
    <source>
        <dbReference type="RuleBase" id="RU003357"/>
    </source>
</evidence>
<feature type="domain" description="TonB-dependent receptor plug" evidence="14">
    <location>
        <begin position="48"/>
        <end position="149"/>
    </location>
</feature>
<dbReference type="CDD" id="cd01347">
    <property type="entry name" value="ligand_gated_channel"/>
    <property type="match status" value="1"/>
</dbReference>
<keyword evidence="5 12" id="KW-0732">Signal</keyword>
<feature type="chain" id="PRO_5035223985" evidence="12">
    <location>
        <begin position="26"/>
        <end position="663"/>
    </location>
</feature>
<evidence type="ECO:0000256" key="8">
    <source>
        <dbReference type="ARBA" id="ARBA00023170"/>
    </source>
</evidence>
<dbReference type="GO" id="GO:0044718">
    <property type="term" value="P:siderophore transmembrane transport"/>
    <property type="evidence" value="ECO:0007669"/>
    <property type="project" value="TreeGrafter"/>
</dbReference>
<dbReference type="RefSeq" id="WP_199384185.1">
    <property type="nucleotide sequence ID" value="NZ_JAEMHM010000008.1"/>
</dbReference>
<keyword evidence="3 10" id="KW-1134">Transmembrane beta strand</keyword>
<dbReference type="InterPro" id="IPR036942">
    <property type="entry name" value="Beta-barrel_TonB_sf"/>
</dbReference>
<proteinExistence type="inferred from homology"/>
<organism evidence="15 16">
    <name type="scientific">Geomesophilobacter sediminis</name>
    <dbReference type="NCBI Taxonomy" id="2798584"/>
    <lineage>
        <taxon>Bacteria</taxon>
        <taxon>Pseudomonadati</taxon>
        <taxon>Thermodesulfobacteriota</taxon>
        <taxon>Desulfuromonadia</taxon>
        <taxon>Geobacterales</taxon>
        <taxon>Geobacteraceae</taxon>
        <taxon>Geomesophilobacter</taxon>
    </lineage>
</organism>
<protein>
    <submittedName>
        <fullName evidence="15">TonB-dependent receptor</fullName>
    </submittedName>
</protein>
<dbReference type="InterPro" id="IPR012910">
    <property type="entry name" value="Plug_dom"/>
</dbReference>
<dbReference type="EMBL" id="JAEMHM010000008">
    <property type="protein sequence ID" value="MBJ6725298.1"/>
    <property type="molecule type" value="Genomic_DNA"/>
</dbReference>
<dbReference type="InterPro" id="IPR037066">
    <property type="entry name" value="Plug_dom_sf"/>
</dbReference>
<accession>A0A8J7IP79</accession>
<sequence length="663" mass="71864">MHPKNPYFIAGLISLSCLFALGAQAAEDADRYRLGEIVVSGEREGGETSETLRTVSAEEIRARGARTLDQALALLPGVSVRVGADGTPRIDIRGFRTRHVVLLLDGVPMNSAGDEQFDPTLITTENIAEIKVISGPSSVLYGQGGLGGVINIVTKKGKSGVQGMVGAEAGDREPYLAKGSVSGASERVFYFLSGQASKVDAFPLSGDFTPTTEQPGGYRKNSDRRREALLGTVGFTPSADLSLGLTVNYFQGSQGLPSSVINDPNDPFANPVKYERLDGIVGTSVQLAAEYAATDRFTVRGWAFLNQSGETDTQFDDASLTSFNRVIGSFQQRITTSIRGLTLQPSYLVGTAGKVTLSLASEWDTWRNSGPVVDSLGNAVGSYKRKEVSLHSAAAEYAVAPLPRLQLVVGYGYYWQLRDERNDGDYSVMAGASYDLFPETRLKAAVKRSIRFPSLDDLYNVSGAGGNDLDPEVAWTYEAGVEQKLPMNSRASVTGFYTHARNLIQKDPVTSVATNLARIDFTGVELAADSAPTKRLLLKASYSYLDSADHSRAGRQEQQYTPGDKVALEAKYDFDCGFTSYASFLWIGNQYFYTKNGSGPNQPVLRAKLNDYGVVNLKLSQKLLSDKVNLYVGANNLLDQNYETSYGFPAPGRFVYGGVEWRL</sequence>
<keyword evidence="2 10" id="KW-0813">Transport</keyword>
<name>A0A8J7IP79_9BACT</name>
<dbReference type="GO" id="GO:0015344">
    <property type="term" value="F:siderophore uptake transmembrane transporter activity"/>
    <property type="evidence" value="ECO:0007669"/>
    <property type="project" value="TreeGrafter"/>
</dbReference>